<dbReference type="AlphaFoldDB" id="A0A1C7MDH5"/>
<dbReference type="OrthoDB" id="3270129at2759"/>
<gene>
    <name evidence="1" type="ORF">A0H81_05663</name>
</gene>
<sequence>MPPWKKMPCDVEDLSQWLVVDTLPERRDGVQRTMVLYHSGLYDSEEDDRYEVVLRLQGIVEELNIAPLGNWNGQEHDAPKAVQSMTLGHGGIRTPFEAQNEGLNALQDVVRLYLGVDAGQHEPLDSSIKVRRRVFTRVRPTYPSSRDSVLRHGDDPFGHAGKVSSRWVVLHKINTGVRGVDGKLRQCGHIVIRKGDFVDVSVFVELYKRHTQQGVKVEMNLAMNDVVRLYSAREMKDLFQRGNTVSSTRMVGFATGFSFEDDGAVGANGATELREGIVDDDMVESPEDRVIELNDNEGTQALGTWGLVGEALPSAN</sequence>
<dbReference type="Proteomes" id="UP000092993">
    <property type="component" value="Unassembled WGS sequence"/>
</dbReference>
<name>A0A1C7MDH5_GRIFR</name>
<proteinExistence type="predicted"/>
<reference evidence="1 2" key="1">
    <citation type="submission" date="2016-03" db="EMBL/GenBank/DDBJ databases">
        <title>Whole genome sequencing of Grifola frondosa 9006-11.</title>
        <authorList>
            <person name="Min B."/>
            <person name="Park H."/>
            <person name="Kim J.-G."/>
            <person name="Cho H."/>
            <person name="Oh Y.-L."/>
            <person name="Kong W.-S."/>
            <person name="Choi I.-G."/>
        </authorList>
    </citation>
    <scope>NUCLEOTIDE SEQUENCE [LARGE SCALE GENOMIC DNA]</scope>
    <source>
        <strain evidence="1 2">9006-11</strain>
    </source>
</reference>
<dbReference type="OMA" id="HKSINDR"/>
<evidence type="ECO:0000313" key="2">
    <source>
        <dbReference type="Proteomes" id="UP000092993"/>
    </source>
</evidence>
<accession>A0A1C7MDH5</accession>
<dbReference type="EMBL" id="LUGG01000005">
    <property type="protein sequence ID" value="OBZ74973.1"/>
    <property type="molecule type" value="Genomic_DNA"/>
</dbReference>
<protein>
    <submittedName>
        <fullName evidence="1">Uncharacterized protein</fullName>
    </submittedName>
</protein>
<evidence type="ECO:0000313" key="1">
    <source>
        <dbReference type="EMBL" id="OBZ74973.1"/>
    </source>
</evidence>
<keyword evidence="2" id="KW-1185">Reference proteome</keyword>
<organism evidence="1 2">
    <name type="scientific">Grifola frondosa</name>
    <name type="common">Maitake</name>
    <name type="synonym">Polyporus frondosus</name>
    <dbReference type="NCBI Taxonomy" id="5627"/>
    <lineage>
        <taxon>Eukaryota</taxon>
        <taxon>Fungi</taxon>
        <taxon>Dikarya</taxon>
        <taxon>Basidiomycota</taxon>
        <taxon>Agaricomycotina</taxon>
        <taxon>Agaricomycetes</taxon>
        <taxon>Polyporales</taxon>
        <taxon>Grifolaceae</taxon>
        <taxon>Grifola</taxon>
    </lineage>
</organism>
<comment type="caution">
    <text evidence="1">The sequence shown here is derived from an EMBL/GenBank/DDBJ whole genome shotgun (WGS) entry which is preliminary data.</text>
</comment>